<evidence type="ECO:0000256" key="1">
    <source>
        <dbReference type="ARBA" id="ARBA00008779"/>
    </source>
</evidence>
<dbReference type="OrthoDB" id="9766107at2"/>
<evidence type="ECO:0000313" key="5">
    <source>
        <dbReference type="Proteomes" id="UP000253628"/>
    </source>
</evidence>
<feature type="domain" description="Sulfatase N-terminal" evidence="3">
    <location>
        <begin position="36"/>
        <end position="457"/>
    </location>
</feature>
<dbReference type="PANTHER" id="PTHR42693">
    <property type="entry name" value="ARYLSULFATASE FAMILY MEMBER"/>
    <property type="match status" value="1"/>
</dbReference>
<dbReference type="Pfam" id="PF00884">
    <property type="entry name" value="Sulfatase"/>
    <property type="match status" value="1"/>
</dbReference>
<dbReference type="SUPFAM" id="SSF53649">
    <property type="entry name" value="Alkaline phosphatase-like"/>
    <property type="match status" value="1"/>
</dbReference>
<comment type="similarity">
    <text evidence="1">Belongs to the sulfatase family.</text>
</comment>
<dbReference type="PROSITE" id="PS00018">
    <property type="entry name" value="EF_HAND_1"/>
    <property type="match status" value="1"/>
</dbReference>
<evidence type="ECO:0000313" key="4">
    <source>
        <dbReference type="EMBL" id="RBP38273.1"/>
    </source>
</evidence>
<evidence type="ECO:0000259" key="3">
    <source>
        <dbReference type="Pfam" id="PF00884"/>
    </source>
</evidence>
<dbReference type="GO" id="GO:0004065">
    <property type="term" value="F:arylsulfatase activity"/>
    <property type="evidence" value="ECO:0007669"/>
    <property type="project" value="TreeGrafter"/>
</dbReference>
<keyword evidence="5" id="KW-1185">Reference proteome</keyword>
<dbReference type="PANTHER" id="PTHR42693:SF53">
    <property type="entry name" value="ENDO-4-O-SULFATASE"/>
    <property type="match status" value="1"/>
</dbReference>
<dbReference type="InterPro" id="IPR000917">
    <property type="entry name" value="Sulfatase_N"/>
</dbReference>
<dbReference type="Proteomes" id="UP000253628">
    <property type="component" value="Unassembled WGS sequence"/>
</dbReference>
<dbReference type="Gene3D" id="3.40.720.10">
    <property type="entry name" value="Alkaline Phosphatase, subunit A"/>
    <property type="match status" value="1"/>
</dbReference>
<organism evidence="4 5">
    <name type="scientific">Eoetvoesiella caeni</name>
    <dbReference type="NCBI Taxonomy" id="645616"/>
    <lineage>
        <taxon>Bacteria</taxon>
        <taxon>Pseudomonadati</taxon>
        <taxon>Pseudomonadota</taxon>
        <taxon>Betaproteobacteria</taxon>
        <taxon>Burkholderiales</taxon>
        <taxon>Alcaligenaceae</taxon>
        <taxon>Eoetvoesiella</taxon>
    </lineage>
</organism>
<dbReference type="InterPro" id="IPR018247">
    <property type="entry name" value="EF_Hand_1_Ca_BS"/>
</dbReference>
<gene>
    <name evidence="4" type="ORF">DFR37_10737</name>
</gene>
<dbReference type="AlphaFoldDB" id="A0A366H7V6"/>
<evidence type="ECO:0000256" key="2">
    <source>
        <dbReference type="ARBA" id="ARBA00022801"/>
    </source>
</evidence>
<dbReference type="EMBL" id="QNRQ01000007">
    <property type="protein sequence ID" value="RBP38273.1"/>
    <property type="molecule type" value="Genomic_DNA"/>
</dbReference>
<name>A0A366H7V6_9BURK</name>
<dbReference type="RefSeq" id="WP_113933840.1">
    <property type="nucleotide sequence ID" value="NZ_JACCEU010000008.1"/>
</dbReference>
<protein>
    <submittedName>
        <fullName evidence="4">Sulfatase-like protein</fullName>
    </submittedName>
</protein>
<dbReference type="InterPro" id="IPR050738">
    <property type="entry name" value="Sulfatase"/>
</dbReference>
<keyword evidence="2" id="KW-0378">Hydrolase</keyword>
<sequence>MNNTLPTLLAASAAAFFLTSCSDSDVASSLDPSGPPNILFVIMDDVGIDQMKVFGYGGKTPPSMPNINAVANAGVRFRNTWTMPECSPSRAAFFVGRYPIRTNIYQALGPSDLANSHLTPYDVTTPKLLKQAGYESGLFGKYHLGGPENNEAGIEGPNVLGWDYFYGWVGGLPGSVDTSAGGIAVDGTYSCGFVPSKQAGGADTGACYQAEGACKVIERTEPTQDAAGLQCLASGGIFVPEMTCGQRPTTLNFTRLNGYYVSPLVIFDGKKTEEVPLSDPRARIYRTQIETDSAIDWIKSRSANKPWMATVSYTSAHTPWQQPPGALLAHDGPASDDWSCSAPEAARLIQNKMTEAMDTEFGRLMVETGLATRDSNGSLVYNPKASNTIIAIIGDNGSLGTAVKLPFVAGQAKGTAYQTGVWDPLIIAGPQVVQPGREVEHMVNAVDLFQLFGEIAGLDVHEKVPRTLDSVGILPYLTNPEQTSLRMVNFTIGGSNIQAHGARNGPCVISTSCTQSAPSKSVCEDNHGTWWGDGGAGYKMCAEVNQELHRQGKDLLNILPDPTMAVRNDRYKLVRNITYNFNPATNGFQTDTVEELYEINQAAPEPLLDTSERNLLAKNPTAETLAVRDSLRTTLDKILASEPDCPGDGNKDGVVNAQDLNNWRKIAHDWGLSSVYDFVVGDGRDGFTNHIDEAIIQNNLNKACERSYAVY</sequence>
<accession>A0A366H7V6</accession>
<proteinExistence type="inferred from homology"/>
<comment type="caution">
    <text evidence="4">The sequence shown here is derived from an EMBL/GenBank/DDBJ whole genome shotgun (WGS) entry which is preliminary data.</text>
</comment>
<dbReference type="InterPro" id="IPR017850">
    <property type="entry name" value="Alkaline_phosphatase_core_sf"/>
</dbReference>
<reference evidence="4 5" key="1">
    <citation type="submission" date="2018-06" db="EMBL/GenBank/DDBJ databases">
        <title>Genomic Encyclopedia of Type Strains, Phase IV (KMG-IV): sequencing the most valuable type-strain genomes for metagenomic binning, comparative biology and taxonomic classification.</title>
        <authorList>
            <person name="Goeker M."/>
        </authorList>
    </citation>
    <scope>NUCLEOTIDE SEQUENCE [LARGE SCALE GENOMIC DNA]</scope>
    <source>
        <strain evidence="4 5">DSM 25520</strain>
    </source>
</reference>